<evidence type="ECO:0000313" key="2">
    <source>
        <dbReference type="Proteomes" id="UP000824469"/>
    </source>
</evidence>
<comment type="caution">
    <text evidence="1">The sequence shown here is derived from an EMBL/GenBank/DDBJ whole genome shotgun (WGS) entry which is preliminary data.</text>
</comment>
<accession>A0AA38FZF9</accession>
<dbReference type="EMBL" id="JAHRHJ020000006">
    <property type="protein sequence ID" value="KAH9312238.1"/>
    <property type="molecule type" value="Genomic_DNA"/>
</dbReference>
<dbReference type="Proteomes" id="UP000824469">
    <property type="component" value="Unassembled WGS sequence"/>
</dbReference>
<gene>
    <name evidence="1" type="ORF">KI387_027273</name>
</gene>
<dbReference type="AlphaFoldDB" id="A0AA38FZF9"/>
<organism evidence="1 2">
    <name type="scientific">Taxus chinensis</name>
    <name type="common">Chinese yew</name>
    <name type="synonym">Taxus wallichiana var. chinensis</name>
    <dbReference type="NCBI Taxonomy" id="29808"/>
    <lineage>
        <taxon>Eukaryota</taxon>
        <taxon>Viridiplantae</taxon>
        <taxon>Streptophyta</taxon>
        <taxon>Embryophyta</taxon>
        <taxon>Tracheophyta</taxon>
        <taxon>Spermatophyta</taxon>
        <taxon>Pinopsida</taxon>
        <taxon>Pinidae</taxon>
        <taxon>Conifers II</taxon>
        <taxon>Cupressales</taxon>
        <taxon>Taxaceae</taxon>
        <taxon>Taxus</taxon>
    </lineage>
</organism>
<sequence>LLEGLFGVDITWRPYVGFPSYSHIHEELAKLQLVRWIQGCHSGEYEMIPVDKVQRQF</sequence>
<evidence type="ECO:0000313" key="1">
    <source>
        <dbReference type="EMBL" id="KAH9312238.1"/>
    </source>
</evidence>
<proteinExistence type="predicted"/>
<keyword evidence="2" id="KW-1185">Reference proteome</keyword>
<protein>
    <submittedName>
        <fullName evidence="1">Uncharacterized protein</fullName>
    </submittedName>
</protein>
<feature type="non-terminal residue" evidence="1">
    <location>
        <position position="57"/>
    </location>
</feature>
<reference evidence="1 2" key="1">
    <citation type="journal article" date="2021" name="Nat. Plants">
        <title>The Taxus genome provides insights into paclitaxel biosynthesis.</title>
        <authorList>
            <person name="Xiong X."/>
            <person name="Gou J."/>
            <person name="Liao Q."/>
            <person name="Li Y."/>
            <person name="Zhou Q."/>
            <person name="Bi G."/>
            <person name="Li C."/>
            <person name="Du R."/>
            <person name="Wang X."/>
            <person name="Sun T."/>
            <person name="Guo L."/>
            <person name="Liang H."/>
            <person name="Lu P."/>
            <person name="Wu Y."/>
            <person name="Zhang Z."/>
            <person name="Ro D.K."/>
            <person name="Shang Y."/>
            <person name="Huang S."/>
            <person name="Yan J."/>
        </authorList>
    </citation>
    <scope>NUCLEOTIDE SEQUENCE [LARGE SCALE GENOMIC DNA]</scope>
    <source>
        <strain evidence="1">Ta-2019</strain>
    </source>
</reference>
<feature type="non-terminal residue" evidence="1">
    <location>
        <position position="1"/>
    </location>
</feature>
<name>A0AA38FZF9_TAXCH</name>